<dbReference type="GO" id="GO:0007166">
    <property type="term" value="P:cell surface receptor signaling pathway"/>
    <property type="evidence" value="ECO:0007669"/>
    <property type="project" value="TreeGrafter"/>
</dbReference>
<dbReference type="Pfam" id="PF13385">
    <property type="entry name" value="Laminin_G_3"/>
    <property type="match status" value="2"/>
</dbReference>
<protein>
    <recommendedName>
        <fullName evidence="4">LamG-like jellyroll fold domain-containing protein</fullName>
    </recommendedName>
</protein>
<comment type="caution">
    <text evidence="5">The sequence shown here is derived from an EMBL/GenBank/DDBJ whole genome shotgun (WGS) entry which is preliminary data.</text>
</comment>
<evidence type="ECO:0000256" key="1">
    <source>
        <dbReference type="ARBA" id="ARBA00022729"/>
    </source>
</evidence>
<evidence type="ECO:0000313" key="6">
    <source>
        <dbReference type="Proteomes" id="UP001515480"/>
    </source>
</evidence>
<organism evidence="5 6">
    <name type="scientific">Prymnesium parvum</name>
    <name type="common">Toxic golden alga</name>
    <dbReference type="NCBI Taxonomy" id="97485"/>
    <lineage>
        <taxon>Eukaryota</taxon>
        <taxon>Haptista</taxon>
        <taxon>Haptophyta</taxon>
        <taxon>Prymnesiophyceae</taxon>
        <taxon>Prymnesiales</taxon>
        <taxon>Prymnesiaceae</taxon>
        <taxon>Prymnesium</taxon>
    </lineage>
</organism>
<keyword evidence="6" id="KW-1185">Reference proteome</keyword>
<feature type="region of interest" description="Disordered" evidence="3">
    <location>
        <begin position="318"/>
        <end position="352"/>
    </location>
</feature>
<dbReference type="PANTHER" id="PTHR46130">
    <property type="entry name" value="LAMGL DOMAIN-CONTAINING PROTEIN"/>
    <property type="match status" value="1"/>
</dbReference>
<evidence type="ECO:0000256" key="3">
    <source>
        <dbReference type="SAM" id="MobiDB-lite"/>
    </source>
</evidence>
<reference evidence="5 6" key="1">
    <citation type="journal article" date="2024" name="Science">
        <title>Giant polyketide synthase enzymes in the biosynthesis of giant marine polyether toxins.</title>
        <authorList>
            <person name="Fallon T.R."/>
            <person name="Shende V.V."/>
            <person name="Wierzbicki I.H."/>
            <person name="Pendleton A.L."/>
            <person name="Watervoot N.F."/>
            <person name="Auber R.P."/>
            <person name="Gonzalez D.J."/>
            <person name="Wisecaver J.H."/>
            <person name="Moore B.S."/>
        </authorList>
    </citation>
    <scope>NUCLEOTIDE SEQUENCE [LARGE SCALE GENOMIC DNA]</scope>
    <source>
        <strain evidence="5 6">12B1</strain>
    </source>
</reference>
<evidence type="ECO:0000256" key="2">
    <source>
        <dbReference type="ARBA" id="ARBA00023157"/>
    </source>
</evidence>
<proteinExistence type="predicted"/>
<accession>A0AB34II36</accession>
<sequence>MIAADNKKALTNCHFNQAKHVYIEGSEVQLSFGEAAPFATEIHFYCEPCSEPIPPPGHQQGPAQWHGHQVLLSKFNGNVSGEYRIGLDSQRHVIFQREVAPWIVTSPEVIPLHEWHSIVCSYDGKVMTIYIDGRHSAHVACGPQKTDQQTPTMIGCDLCGYATAHHFEGYISEVSFWQRALSPAEIQLLATANPLSDRRLNKDLIAYWCIYQRENTAAPIHNAVKLTSSEPFHGIFFQEGMPLLETWRNWLVQNAEAQLASKMESRLANGAGAGASNPELTFHRESPTYLHVTGSASALSFGGKKPFSLAVRFLPRPFSPDTPSHRAKPAALPSARGRPASPSAARPASPRSFGRAMAACIAPTRKNSATSSLADRRPSQSRLGLSLPSRRPSLGFGAAKPAGKPPPPVPVGAKAGSDKAVGKLLAPAAGVPLSSRAPLCSTLLSKFRAHARGEYRLGFDAGFRPFFYRETESGPSELLAPNPLSLNEWHELHATYDGSTMRLYVDKVLVGTKESGAGFIDQITPVLIGAEHTPTGTDCHFTGLIEQVRIWDRALSQQEVQEANTLQVLDCPAADGQLPQPLPLGSGPQWRNGLLGDWRTKGVLDEPEGRLTVFNAQGSRSKSEVALDAVRKSLPEHLPPLQMILRSGVRAVLVELGAVATGTAQWRRAIDALSRRSDKQGHGLKHFCYMGTSVALQKSLTQAIDLHAHELVTSLTAHVSDPKDAALKKLREEEALKKSDVRGRGASLYKDWFFLNPISHLKECDGDRCEFWRFRYPQRREHVVRVVTDTCLQRFPPSRAEPLILASFGSGLLFQEFTHVAKLIQAEYTRIRVVLVDKAYGMWKQKYLSRESSCRIYCLPSNQLHPDMLRPARAYPAPGTTKENLDKSAANAVDDALSFVQHNEAIYQFVQWFSTETNADVQVLLYDSVDAYVADCKMFHNEVAAHVVTAVDYKDNATLLEDFVNRMASGCLRPEGVCIKMKTASGRNTPCIYIEDRRQAALSTIQLSKSDELHFEGRCRDCDVPPTTVEQENPSA</sequence>
<dbReference type="GO" id="GO:0005615">
    <property type="term" value="C:extracellular space"/>
    <property type="evidence" value="ECO:0007669"/>
    <property type="project" value="TreeGrafter"/>
</dbReference>
<feature type="compositionally biased region" description="Low complexity" evidence="3">
    <location>
        <begin position="380"/>
        <end position="402"/>
    </location>
</feature>
<feature type="region of interest" description="Disordered" evidence="3">
    <location>
        <begin position="364"/>
        <end position="416"/>
    </location>
</feature>
<dbReference type="SMART" id="SM00560">
    <property type="entry name" value="LamGL"/>
    <property type="match status" value="2"/>
</dbReference>
<feature type="domain" description="LamG-like jellyroll fold" evidence="4">
    <location>
        <begin position="423"/>
        <end position="558"/>
    </location>
</feature>
<evidence type="ECO:0000259" key="4">
    <source>
        <dbReference type="SMART" id="SM00560"/>
    </source>
</evidence>
<dbReference type="GO" id="GO:0004222">
    <property type="term" value="F:metalloendopeptidase activity"/>
    <property type="evidence" value="ECO:0007669"/>
    <property type="project" value="TreeGrafter"/>
</dbReference>
<dbReference type="AlphaFoldDB" id="A0AB34II36"/>
<feature type="compositionally biased region" description="Low complexity" evidence="3">
    <location>
        <begin position="329"/>
        <end position="352"/>
    </location>
</feature>
<feature type="domain" description="LamG-like jellyroll fold" evidence="4">
    <location>
        <begin position="62"/>
        <end position="184"/>
    </location>
</feature>
<dbReference type="InterPro" id="IPR043543">
    <property type="entry name" value="PAPPA/PAPPA2"/>
</dbReference>
<dbReference type="Gene3D" id="2.60.120.200">
    <property type="match status" value="2"/>
</dbReference>
<name>A0AB34II36_PRYPA</name>
<gene>
    <name evidence="5" type="ORF">AB1Y20_011742</name>
</gene>
<dbReference type="PANTHER" id="PTHR46130:SF1">
    <property type="entry name" value="PAPPALYSIN-2"/>
    <property type="match status" value="1"/>
</dbReference>
<dbReference type="Proteomes" id="UP001515480">
    <property type="component" value="Unassembled WGS sequence"/>
</dbReference>
<dbReference type="EMBL" id="JBGBPQ010000025">
    <property type="protein sequence ID" value="KAL1499540.1"/>
    <property type="molecule type" value="Genomic_DNA"/>
</dbReference>
<dbReference type="GO" id="GO:0006508">
    <property type="term" value="P:proteolysis"/>
    <property type="evidence" value="ECO:0007669"/>
    <property type="project" value="TreeGrafter"/>
</dbReference>
<dbReference type="SUPFAM" id="SSF49899">
    <property type="entry name" value="Concanavalin A-like lectins/glucanases"/>
    <property type="match status" value="2"/>
</dbReference>
<dbReference type="InterPro" id="IPR013320">
    <property type="entry name" value="ConA-like_dom_sf"/>
</dbReference>
<keyword evidence="2" id="KW-1015">Disulfide bond</keyword>
<keyword evidence="1" id="KW-0732">Signal</keyword>
<dbReference type="InterPro" id="IPR006558">
    <property type="entry name" value="LamG-like"/>
</dbReference>
<evidence type="ECO:0000313" key="5">
    <source>
        <dbReference type="EMBL" id="KAL1499540.1"/>
    </source>
</evidence>